<comment type="similarity">
    <text evidence="2">Belongs to the PPase family.</text>
</comment>
<reference evidence="11" key="2">
    <citation type="journal article" date="2012" name="G3 (Bethesda)">
        <title>Pichia sorbitophila, an interspecies yeast hybrid reveals early steps of genome resolution following polyploidization.</title>
        <authorList>
            <person name="Leh Louis V."/>
            <person name="Despons L."/>
            <person name="Friedrich A."/>
            <person name="Martin T."/>
            <person name="Durrens P."/>
            <person name="Casaregola S."/>
            <person name="Neuveglise C."/>
            <person name="Fairhead C."/>
            <person name="Marck C."/>
            <person name="Cruz J.A."/>
            <person name="Straub M.L."/>
            <person name="Kugler V."/>
            <person name="Sacerdot C."/>
            <person name="Uzunov Z."/>
            <person name="Thierry A."/>
            <person name="Weiss S."/>
            <person name="Bleykasten C."/>
            <person name="De Montigny J."/>
            <person name="Jacques N."/>
            <person name="Jung P."/>
            <person name="Lemaire M."/>
            <person name="Mallet S."/>
            <person name="Morel G."/>
            <person name="Richard G.F."/>
            <person name="Sarkar A."/>
            <person name="Savel G."/>
            <person name="Schacherer J."/>
            <person name="Seret M.L."/>
            <person name="Talla E."/>
            <person name="Samson G."/>
            <person name="Jubin C."/>
            <person name="Poulain J."/>
            <person name="Vacherie B."/>
            <person name="Barbe V."/>
            <person name="Pelletier E."/>
            <person name="Sherman D.J."/>
            <person name="Westhof E."/>
            <person name="Weissenbach J."/>
            <person name="Baret P.V."/>
            <person name="Wincker P."/>
            <person name="Gaillardin C."/>
            <person name="Dujon B."/>
            <person name="Souciet J.L."/>
        </authorList>
    </citation>
    <scope>NUCLEOTIDE SEQUENCE [LARGE SCALE GENOMIC DNA]</scope>
    <source>
        <strain evidence="11">ATCC MYA-4447 / BCRC 22081 / CBS 7064 / NBRC 10061 / NRRL Y-12695</strain>
    </source>
</reference>
<keyword evidence="6" id="KW-0460">Magnesium</keyword>
<dbReference type="GO" id="GO:0004427">
    <property type="term" value="F:inorganic diphosphate phosphatase activity"/>
    <property type="evidence" value="ECO:0007669"/>
    <property type="project" value="UniProtKB-EC"/>
</dbReference>
<evidence type="ECO:0000313" key="9">
    <source>
        <dbReference type="EMBL" id="CCE83552.1"/>
    </source>
</evidence>
<dbReference type="GO" id="GO:0005737">
    <property type="term" value="C:cytoplasm"/>
    <property type="evidence" value="ECO:0007669"/>
    <property type="project" value="InterPro"/>
</dbReference>
<dbReference type="FunFam" id="3.90.80.10:FF:000007">
    <property type="entry name" value="Inorganic pyrophosphatase, mitochondrial"/>
    <property type="match status" value="1"/>
</dbReference>
<dbReference type="HOGENOM" id="CLU_040684_0_1_1"/>
<keyword evidence="5" id="KW-0378">Hydrolase</keyword>
<dbReference type="GO" id="GO:0006796">
    <property type="term" value="P:phosphate-containing compound metabolic process"/>
    <property type="evidence" value="ECO:0007669"/>
    <property type="project" value="InterPro"/>
</dbReference>
<dbReference type="PROSITE" id="PS00387">
    <property type="entry name" value="PPASE"/>
    <property type="match status" value="1"/>
</dbReference>
<dbReference type="OMA" id="SAMGQNR"/>
<evidence type="ECO:0000256" key="8">
    <source>
        <dbReference type="SAM" id="MobiDB-lite"/>
    </source>
</evidence>
<dbReference type="AlphaFoldDB" id="G8YAG9"/>
<dbReference type="InterPro" id="IPR036649">
    <property type="entry name" value="Pyrophosphatase_sf"/>
</dbReference>
<comment type="cofactor">
    <cofactor evidence="1">
        <name>Mg(2+)</name>
        <dbReference type="ChEBI" id="CHEBI:18420"/>
    </cofactor>
</comment>
<evidence type="ECO:0000256" key="5">
    <source>
        <dbReference type="ARBA" id="ARBA00022801"/>
    </source>
</evidence>
<dbReference type="InParanoid" id="G8YAG9"/>
<dbReference type="GO" id="GO:0000287">
    <property type="term" value="F:magnesium ion binding"/>
    <property type="evidence" value="ECO:0007669"/>
    <property type="project" value="InterPro"/>
</dbReference>
<dbReference type="EMBL" id="FO082048">
    <property type="protein sequence ID" value="CCE84583.1"/>
    <property type="molecule type" value="Genomic_DNA"/>
</dbReference>
<dbReference type="FunCoup" id="G8YAG9">
    <property type="interactions" value="405"/>
</dbReference>
<dbReference type="PANTHER" id="PTHR10286">
    <property type="entry name" value="INORGANIC PYROPHOSPHATASE"/>
    <property type="match status" value="1"/>
</dbReference>
<dbReference type="Gene3D" id="3.90.80.10">
    <property type="entry name" value="Inorganic pyrophosphatase"/>
    <property type="match status" value="1"/>
</dbReference>
<protein>
    <recommendedName>
        <fullName evidence="3">inorganic diphosphatase</fullName>
        <ecNumber evidence="3">3.6.1.1</ecNumber>
    </recommendedName>
    <alternativeName>
        <fullName evidence="7">Pyrophosphate phospho-hydrolase</fullName>
    </alternativeName>
</protein>
<evidence type="ECO:0000256" key="7">
    <source>
        <dbReference type="ARBA" id="ARBA00032535"/>
    </source>
</evidence>
<evidence type="ECO:0000313" key="10">
    <source>
        <dbReference type="EMBL" id="CCE84583.1"/>
    </source>
</evidence>
<feature type="region of interest" description="Disordered" evidence="8">
    <location>
        <begin position="286"/>
        <end position="326"/>
    </location>
</feature>
<dbReference type="eggNOG" id="KOG1626">
    <property type="taxonomic scope" value="Eukaryota"/>
</dbReference>
<accession>G8YAG9</accession>
<evidence type="ECO:0000313" key="11">
    <source>
        <dbReference type="Proteomes" id="UP000005222"/>
    </source>
</evidence>
<organism evidence="9 11">
    <name type="scientific">Pichia sorbitophila (strain ATCC MYA-4447 / BCRC 22081 / CBS 7064 / NBRC 10061 / NRRL Y-12695)</name>
    <name type="common">Hybrid yeast</name>
    <dbReference type="NCBI Taxonomy" id="559304"/>
    <lineage>
        <taxon>Eukaryota</taxon>
        <taxon>Fungi</taxon>
        <taxon>Dikarya</taxon>
        <taxon>Ascomycota</taxon>
        <taxon>Saccharomycotina</taxon>
        <taxon>Pichiomycetes</taxon>
        <taxon>Debaryomycetaceae</taxon>
        <taxon>Millerozyma</taxon>
    </lineage>
</organism>
<gene>
    <name evidence="9" type="primary">Piso0_004131</name>
    <name evidence="9" type="ORF">GNLVRS01_PISO0K10130g</name>
    <name evidence="10" type="ORF">GNLVRS01_PISO0L10131g</name>
</gene>
<evidence type="ECO:0000256" key="2">
    <source>
        <dbReference type="ARBA" id="ARBA00006220"/>
    </source>
</evidence>
<proteinExistence type="inferred from homology"/>
<evidence type="ECO:0000256" key="1">
    <source>
        <dbReference type="ARBA" id="ARBA00001946"/>
    </source>
</evidence>
<sequence length="335" mass="37465">MMKKFDAAFKSGPQLRSLGMARALDRLALSKQHLNPTGNFTPAASLSSLASLNEGTKYSPDFKKYSFDESTGKVISYFHDVPLGLDTSNRTANMIAEIPRWSNAKFEINAKLPGNPITQDVKDGKVRFVKNLFPYHGYVHNYGAFPQTWEDPTTKDRELSLYGDNDPLDVCDIGDEVLETGAIKRVKILGSMALVDSGELDWKIIVINVDDPMAKELHDIHDVYVRCPGLLEATRQWFRFYKVPDGKPKNHIAFNGKFKTQQETVELLEEYHSAWKRLVSGETKGEGLPNISNTTLENTPGFTSSLVNPSSLKKSQEPPADIPSDVNLIYYSSND</sequence>
<dbReference type="Proteomes" id="UP000005222">
    <property type="component" value="Chromosome K"/>
</dbReference>
<dbReference type="SUPFAM" id="SSF50324">
    <property type="entry name" value="Inorganic pyrophosphatase"/>
    <property type="match status" value="1"/>
</dbReference>
<evidence type="ECO:0000256" key="4">
    <source>
        <dbReference type="ARBA" id="ARBA00022723"/>
    </source>
</evidence>
<dbReference type="InterPro" id="IPR008162">
    <property type="entry name" value="Pyrophosphatase"/>
</dbReference>
<dbReference type="CDD" id="cd00412">
    <property type="entry name" value="pyrophosphatase"/>
    <property type="match status" value="1"/>
</dbReference>
<keyword evidence="4" id="KW-0479">Metal-binding</keyword>
<dbReference type="EMBL" id="FO082049">
    <property type="protein sequence ID" value="CCE83552.1"/>
    <property type="molecule type" value="Genomic_DNA"/>
</dbReference>
<keyword evidence="11" id="KW-1185">Reference proteome</keyword>
<dbReference type="EC" id="3.6.1.1" evidence="3"/>
<dbReference type="Proteomes" id="UP000005222">
    <property type="component" value="Chromosome L"/>
</dbReference>
<name>G8YAG9_PICSO</name>
<evidence type="ECO:0000256" key="6">
    <source>
        <dbReference type="ARBA" id="ARBA00022842"/>
    </source>
</evidence>
<dbReference type="Pfam" id="PF00719">
    <property type="entry name" value="Pyrophosphatase"/>
    <property type="match status" value="1"/>
</dbReference>
<dbReference type="STRING" id="559304.G8YAG9"/>
<evidence type="ECO:0000256" key="3">
    <source>
        <dbReference type="ARBA" id="ARBA00012146"/>
    </source>
</evidence>
<reference evidence="9" key="1">
    <citation type="submission" date="2011-10" db="EMBL/GenBank/DDBJ databases">
        <authorList>
            <person name="Genoscope - CEA"/>
        </authorList>
    </citation>
    <scope>NUCLEOTIDE SEQUENCE</scope>
</reference>
<dbReference type="OrthoDB" id="1608002at2759"/>
<feature type="compositionally biased region" description="Polar residues" evidence="8">
    <location>
        <begin position="290"/>
        <end position="313"/>
    </location>
</feature>